<dbReference type="Gene3D" id="2.60.40.10">
    <property type="entry name" value="Immunoglobulins"/>
    <property type="match status" value="1"/>
</dbReference>
<dbReference type="InterPro" id="IPR036116">
    <property type="entry name" value="FN3_sf"/>
</dbReference>
<dbReference type="CDD" id="cd00063">
    <property type="entry name" value="FN3"/>
    <property type="match status" value="1"/>
</dbReference>
<reference evidence="1 2" key="1">
    <citation type="journal article" date="2018" name="ISME J.">
        <title>Endosymbiont genomes yield clues of tubeworm success.</title>
        <authorList>
            <person name="Li Y."/>
            <person name="Liles M.R."/>
            <person name="Halanych K.M."/>
        </authorList>
    </citation>
    <scope>NUCLEOTIDE SEQUENCE [LARGE SCALE GENOMIC DNA]</scope>
    <source>
        <strain evidence="1">A1462</strain>
    </source>
</reference>
<dbReference type="EMBL" id="QFXE01000007">
    <property type="protein sequence ID" value="RDH87008.1"/>
    <property type="molecule type" value="Genomic_DNA"/>
</dbReference>
<evidence type="ECO:0000313" key="2">
    <source>
        <dbReference type="Proteomes" id="UP000254771"/>
    </source>
</evidence>
<gene>
    <name evidence="1" type="ORF">DIZ78_05805</name>
</gene>
<keyword evidence="2" id="KW-1185">Reference proteome</keyword>
<accession>A0A370DQ00</accession>
<comment type="caution">
    <text evidence="1">The sequence shown here is derived from an EMBL/GenBank/DDBJ whole genome shotgun (WGS) entry which is preliminary data.</text>
</comment>
<dbReference type="Gene3D" id="2.60.40.3440">
    <property type="match status" value="1"/>
</dbReference>
<evidence type="ECO:0008006" key="3">
    <source>
        <dbReference type="Google" id="ProtNLM"/>
    </source>
</evidence>
<dbReference type="InterPro" id="IPR003961">
    <property type="entry name" value="FN3_dom"/>
</dbReference>
<name>A0A370DQ00_9GAMM</name>
<sequence length="199" mass="20541">MASLTLVACGVDDSVTVDTTSEAVGSSREPVANPDAAATVEGQEVVFSVLDNDTAEDIGAVSVSILTQAAHGALFIGLDNMITYVPDASFTGTDSFLYQITDPSGAVSMAMVSISVDCGAISCTYPIQLSWSAGSTTDVSGYYVYHGEISGEYDEKVWVDGDTVAEFTVSGLGAHYFAVTAVSLSGIESSYSPEAVVVL</sequence>
<dbReference type="AlphaFoldDB" id="A0A370DQ00"/>
<dbReference type="Proteomes" id="UP000254771">
    <property type="component" value="Unassembled WGS sequence"/>
</dbReference>
<dbReference type="InterPro" id="IPR013783">
    <property type="entry name" value="Ig-like_fold"/>
</dbReference>
<dbReference type="SUPFAM" id="SSF49265">
    <property type="entry name" value="Fibronectin type III"/>
    <property type="match status" value="1"/>
</dbReference>
<protein>
    <recommendedName>
        <fullName evidence="3">Fibronectin type-III domain-containing protein</fullName>
    </recommendedName>
</protein>
<dbReference type="Pfam" id="PF17963">
    <property type="entry name" value="Big_9"/>
    <property type="match status" value="1"/>
</dbReference>
<organism evidence="1 2">
    <name type="scientific">endosymbiont of Escarpia spicata</name>
    <dbReference type="NCBI Taxonomy" id="2200908"/>
    <lineage>
        <taxon>Bacteria</taxon>
        <taxon>Pseudomonadati</taxon>
        <taxon>Pseudomonadota</taxon>
        <taxon>Gammaproteobacteria</taxon>
        <taxon>sulfur-oxidizing symbionts</taxon>
    </lineage>
</organism>
<evidence type="ECO:0000313" key="1">
    <source>
        <dbReference type="EMBL" id="RDH87008.1"/>
    </source>
</evidence>
<proteinExistence type="predicted"/>